<comment type="caution">
    <text evidence="1">The sequence shown here is derived from an EMBL/GenBank/DDBJ whole genome shotgun (WGS) entry which is preliminary data.</text>
</comment>
<dbReference type="Proteomes" id="UP000499080">
    <property type="component" value="Unassembled WGS sequence"/>
</dbReference>
<proteinExistence type="predicted"/>
<organism evidence="1 2">
    <name type="scientific">Araneus ventricosus</name>
    <name type="common">Orbweaver spider</name>
    <name type="synonym">Epeira ventricosa</name>
    <dbReference type="NCBI Taxonomy" id="182803"/>
    <lineage>
        <taxon>Eukaryota</taxon>
        <taxon>Metazoa</taxon>
        <taxon>Ecdysozoa</taxon>
        <taxon>Arthropoda</taxon>
        <taxon>Chelicerata</taxon>
        <taxon>Arachnida</taxon>
        <taxon>Araneae</taxon>
        <taxon>Araneomorphae</taxon>
        <taxon>Entelegynae</taxon>
        <taxon>Araneoidea</taxon>
        <taxon>Araneidae</taxon>
        <taxon>Araneus</taxon>
    </lineage>
</organism>
<name>A0A4Y2DWC1_ARAVE</name>
<sequence>MHILLRELSYSKTNRDQIGMQGRKHNRNELEWAVRESVKRPSREKVTYRPQRTKMDLQRSKMEGFTNADFSRSFTITTRQANGLMTLQTTSFFRSSI</sequence>
<evidence type="ECO:0000313" key="1">
    <source>
        <dbReference type="EMBL" id="GBM21202.1"/>
    </source>
</evidence>
<accession>A0A4Y2DWC1</accession>
<protein>
    <submittedName>
        <fullName evidence="1">Uncharacterized protein</fullName>
    </submittedName>
</protein>
<dbReference type="AlphaFoldDB" id="A0A4Y2DWC1"/>
<evidence type="ECO:0000313" key="2">
    <source>
        <dbReference type="Proteomes" id="UP000499080"/>
    </source>
</evidence>
<keyword evidence="2" id="KW-1185">Reference proteome</keyword>
<reference evidence="1 2" key="1">
    <citation type="journal article" date="2019" name="Sci. Rep.">
        <title>Orb-weaving spider Araneus ventricosus genome elucidates the spidroin gene catalogue.</title>
        <authorList>
            <person name="Kono N."/>
            <person name="Nakamura H."/>
            <person name="Ohtoshi R."/>
            <person name="Moran D.A.P."/>
            <person name="Shinohara A."/>
            <person name="Yoshida Y."/>
            <person name="Fujiwara M."/>
            <person name="Mori M."/>
            <person name="Tomita M."/>
            <person name="Arakawa K."/>
        </authorList>
    </citation>
    <scope>NUCLEOTIDE SEQUENCE [LARGE SCALE GENOMIC DNA]</scope>
</reference>
<dbReference type="EMBL" id="BGPR01000456">
    <property type="protein sequence ID" value="GBM21202.1"/>
    <property type="molecule type" value="Genomic_DNA"/>
</dbReference>
<gene>
    <name evidence="1" type="ORF">AVEN_265810_1</name>
</gene>